<dbReference type="InterPro" id="IPR036388">
    <property type="entry name" value="WH-like_DNA-bd_sf"/>
</dbReference>
<dbReference type="EMBL" id="JACTVM010000001">
    <property type="protein sequence ID" value="MBC9225097.1"/>
    <property type="molecule type" value="Genomic_DNA"/>
</dbReference>
<dbReference type="Gene3D" id="1.25.40.10">
    <property type="entry name" value="Tetratricopeptide repeat domain"/>
    <property type="match status" value="1"/>
</dbReference>
<dbReference type="SUPFAM" id="SSF46894">
    <property type="entry name" value="C-terminal effector domain of the bipartite response regulators"/>
    <property type="match status" value="1"/>
</dbReference>
<dbReference type="Proteomes" id="UP000620591">
    <property type="component" value="Unassembled WGS sequence"/>
</dbReference>
<dbReference type="Pfam" id="PF25873">
    <property type="entry name" value="WHD_MalT"/>
    <property type="match status" value="1"/>
</dbReference>
<keyword evidence="1" id="KW-0805">Transcription regulation</keyword>
<protein>
    <recommendedName>
        <fullName evidence="5">HTH luxR-type domain-containing protein</fullName>
    </recommendedName>
</protein>
<evidence type="ECO:0000313" key="6">
    <source>
        <dbReference type="EMBL" id="MBC9225097.1"/>
    </source>
</evidence>
<dbReference type="InterPro" id="IPR059106">
    <property type="entry name" value="WHD_MalT"/>
</dbReference>
<keyword evidence="2" id="KW-0238">DNA-binding</keyword>
<dbReference type="RefSeq" id="WP_187768441.1">
    <property type="nucleotide sequence ID" value="NZ_JACTVM010000001.1"/>
</dbReference>
<dbReference type="InterPro" id="IPR027417">
    <property type="entry name" value="P-loop_NTPase"/>
</dbReference>
<dbReference type="InterPro" id="IPR000792">
    <property type="entry name" value="Tscrpt_reg_LuxR_C"/>
</dbReference>
<dbReference type="PANTHER" id="PTHR44688:SF16">
    <property type="entry name" value="DNA-BINDING TRANSCRIPTIONAL ACTIVATOR DEVR_DOSR"/>
    <property type="match status" value="1"/>
</dbReference>
<accession>A0A8I0JYP4</accession>
<dbReference type="InterPro" id="IPR011990">
    <property type="entry name" value="TPR-like_helical_dom_sf"/>
</dbReference>
<organism evidence="6 7">
    <name type="scientific">Aeromicrobium senzhongii</name>
    <dbReference type="NCBI Taxonomy" id="2663859"/>
    <lineage>
        <taxon>Bacteria</taxon>
        <taxon>Bacillati</taxon>
        <taxon>Actinomycetota</taxon>
        <taxon>Actinomycetes</taxon>
        <taxon>Propionibacteriales</taxon>
        <taxon>Nocardioidaceae</taxon>
        <taxon>Aeromicrobium</taxon>
    </lineage>
</organism>
<dbReference type="SUPFAM" id="SSF52540">
    <property type="entry name" value="P-loop containing nucleoside triphosphate hydrolases"/>
    <property type="match status" value="1"/>
</dbReference>
<dbReference type="InterPro" id="IPR016032">
    <property type="entry name" value="Sig_transdc_resp-reg_C-effctor"/>
</dbReference>
<gene>
    <name evidence="6" type="ORF">IBG24_02055</name>
</gene>
<evidence type="ECO:0000256" key="4">
    <source>
        <dbReference type="SAM" id="MobiDB-lite"/>
    </source>
</evidence>
<dbReference type="GO" id="GO:0003677">
    <property type="term" value="F:DNA binding"/>
    <property type="evidence" value="ECO:0007669"/>
    <property type="project" value="UniProtKB-KW"/>
</dbReference>
<sequence>MSASSAPRPSGDDHAWPGATAPHGWHGVPELPRQFHPRPDLLTRLDAEPGCRLVLVSAPAGTGKTALVTDWVRTRRPAETAWITFDEDDAFWPGLGAALVRLGLDVPVAALPTAEVALDLDVRRRLALAVASSAHPVTVVVDGYEVDSAAVAGDLDYLLKHSGRRLRLVLLTRADPVLPLYRYRLDETIVEVRMADLAFTDHDAEALFEAMRVPLGRADVRLLNDRARGWVTGLRLAAKSSAGPADATQRLAGAQGSIAEYLVGEVLQAHPPRVRDQLMALSVPDTIEPGLAEELVGQRAGRTLAALEHVNVFIEPVPEQAGHYRFQPFFRDLLRAELAYRAPATLLDLHVRTAAWFAGRGMLGPAVHHHGAAGRWDLAAEAVVRQAMIGRLLADPGTSALVQTLRAIPDDLDHDAAAVVRGALALFDGDVQRVDVELTRFEGRREPRDESMRHAVVTLQAARARRAVDPVVSLALARRAARLIGTEQPAPGRWRAPRALVALVEGHAELRLGRPGRAEDSLRRASSVREAGTVRVESLGLLALLAGLSGDLVRADALASEAIAAGGNEGAGPGERPAYGDLALAWLATERSDPRTAGEHVRAARRTDLIASDPVARAVATWVDTRLGQTRADTSGALAALRELVAGLAAADVWIADRTREEIVRLLLLSGDAPGALAELDGRPVSPSIALLTARARADLGDDEGATRALVLACSARASLPVRVGAILVRCEQLLGQGDATRARECLGTAVTLARRSGLRRPFREAAPAVRRLLAREESAPVPTALPSGGPLEELTAKELEVLEHLGELLTTEEIAAAMYISVNTVRTHVRHILRKLGVSRRNAAVRVARQYELLGH</sequence>
<dbReference type="Pfam" id="PF00196">
    <property type="entry name" value="GerE"/>
    <property type="match status" value="1"/>
</dbReference>
<reference evidence="6" key="1">
    <citation type="submission" date="2020-09" db="EMBL/GenBank/DDBJ databases">
        <title>Novel species in genus Aeromicrobium.</title>
        <authorList>
            <person name="Zhang G."/>
        </authorList>
    </citation>
    <scope>NUCLEOTIDE SEQUENCE</scope>
    <source>
        <strain evidence="6">Zg-636</strain>
    </source>
</reference>
<proteinExistence type="predicted"/>
<evidence type="ECO:0000256" key="3">
    <source>
        <dbReference type="ARBA" id="ARBA00023163"/>
    </source>
</evidence>
<keyword evidence="3" id="KW-0804">Transcription</keyword>
<feature type="domain" description="HTH luxR-type" evidence="5">
    <location>
        <begin position="788"/>
        <end position="853"/>
    </location>
</feature>
<comment type="caution">
    <text evidence="6">The sequence shown here is derived from an EMBL/GenBank/DDBJ whole genome shotgun (WGS) entry which is preliminary data.</text>
</comment>
<dbReference type="AlphaFoldDB" id="A0A8I0JYP4"/>
<evidence type="ECO:0000259" key="5">
    <source>
        <dbReference type="PROSITE" id="PS50043"/>
    </source>
</evidence>
<name>A0A8I0JYP4_9ACTN</name>
<evidence type="ECO:0000256" key="2">
    <source>
        <dbReference type="ARBA" id="ARBA00023125"/>
    </source>
</evidence>
<dbReference type="PRINTS" id="PR00038">
    <property type="entry name" value="HTHLUXR"/>
</dbReference>
<dbReference type="CDD" id="cd06170">
    <property type="entry name" value="LuxR_C_like"/>
    <property type="match status" value="1"/>
</dbReference>
<dbReference type="PROSITE" id="PS50043">
    <property type="entry name" value="HTH_LUXR_2"/>
    <property type="match status" value="1"/>
</dbReference>
<dbReference type="PANTHER" id="PTHR44688">
    <property type="entry name" value="DNA-BINDING TRANSCRIPTIONAL ACTIVATOR DEVR_DOSR"/>
    <property type="match status" value="1"/>
</dbReference>
<dbReference type="Gene3D" id="3.40.50.300">
    <property type="entry name" value="P-loop containing nucleotide triphosphate hydrolases"/>
    <property type="match status" value="1"/>
</dbReference>
<dbReference type="Gene3D" id="1.10.10.10">
    <property type="entry name" value="Winged helix-like DNA-binding domain superfamily/Winged helix DNA-binding domain"/>
    <property type="match status" value="1"/>
</dbReference>
<evidence type="ECO:0000256" key="1">
    <source>
        <dbReference type="ARBA" id="ARBA00023015"/>
    </source>
</evidence>
<dbReference type="SMART" id="SM00421">
    <property type="entry name" value="HTH_LUXR"/>
    <property type="match status" value="1"/>
</dbReference>
<evidence type="ECO:0000313" key="7">
    <source>
        <dbReference type="Proteomes" id="UP000620591"/>
    </source>
</evidence>
<feature type="region of interest" description="Disordered" evidence="4">
    <location>
        <begin position="1"/>
        <end position="32"/>
    </location>
</feature>
<dbReference type="GO" id="GO:0006355">
    <property type="term" value="P:regulation of DNA-templated transcription"/>
    <property type="evidence" value="ECO:0007669"/>
    <property type="project" value="InterPro"/>
</dbReference>